<proteinExistence type="predicted"/>
<accession>A0A4Q7NZ97</accession>
<comment type="caution">
    <text evidence="1">The sequence shown here is derived from an EMBL/GenBank/DDBJ whole genome shotgun (WGS) entry which is preliminary data.</text>
</comment>
<name>A0A4Q7NZ97_9FIRM</name>
<reference evidence="1 2" key="1">
    <citation type="submission" date="2019-02" db="EMBL/GenBank/DDBJ databases">
        <title>Genomic Encyclopedia of Type Strains, Phase IV (KMG-IV): sequencing the most valuable type-strain genomes for metagenomic binning, comparative biology and taxonomic classification.</title>
        <authorList>
            <person name="Goeker M."/>
        </authorList>
    </citation>
    <scope>NUCLEOTIDE SEQUENCE [LARGE SCALE GENOMIC DNA]</scope>
    <source>
        <strain evidence="1 2">DSM 29486</strain>
    </source>
</reference>
<protein>
    <submittedName>
        <fullName evidence="1">Uncharacterized protein</fullName>
    </submittedName>
</protein>
<evidence type="ECO:0000313" key="2">
    <source>
        <dbReference type="Proteomes" id="UP000292927"/>
    </source>
</evidence>
<evidence type="ECO:0000313" key="1">
    <source>
        <dbReference type="EMBL" id="RZS92783.1"/>
    </source>
</evidence>
<dbReference type="Proteomes" id="UP000292927">
    <property type="component" value="Unassembled WGS sequence"/>
</dbReference>
<organism evidence="1 2">
    <name type="scientific">Cuneatibacter caecimuris</name>
    <dbReference type="NCBI Taxonomy" id="1796618"/>
    <lineage>
        <taxon>Bacteria</taxon>
        <taxon>Bacillati</taxon>
        <taxon>Bacillota</taxon>
        <taxon>Clostridia</taxon>
        <taxon>Lachnospirales</taxon>
        <taxon>Lachnospiraceae</taxon>
        <taxon>Cuneatibacter</taxon>
    </lineage>
</organism>
<sequence length="33" mass="4074">MYCDVFGDEFDQEASVRELEYSRKICWSNSYFR</sequence>
<keyword evidence="2" id="KW-1185">Reference proteome</keyword>
<dbReference type="EMBL" id="SGXF01000007">
    <property type="protein sequence ID" value="RZS92783.1"/>
    <property type="molecule type" value="Genomic_DNA"/>
</dbReference>
<gene>
    <name evidence="1" type="ORF">EV209_2854</name>
</gene>
<dbReference type="AlphaFoldDB" id="A0A4Q7NZ97"/>